<dbReference type="Gene3D" id="3.50.30.50">
    <property type="entry name" value="Putative cyclase"/>
    <property type="match status" value="1"/>
</dbReference>
<dbReference type="PANTHER" id="PTHR34861:SF10">
    <property type="entry name" value="CYCLASE"/>
    <property type="match status" value="1"/>
</dbReference>
<proteinExistence type="inferred from homology"/>
<dbReference type="PANTHER" id="PTHR34861">
    <property type="match status" value="1"/>
</dbReference>
<dbReference type="EMBL" id="NHYE01000514">
    <property type="protein sequence ID" value="PPR05175.1"/>
    <property type="molecule type" value="Genomic_DNA"/>
</dbReference>
<evidence type="ECO:0000256" key="2">
    <source>
        <dbReference type="SAM" id="MobiDB-lite"/>
    </source>
</evidence>
<evidence type="ECO:0000313" key="3">
    <source>
        <dbReference type="EMBL" id="PPR05175.1"/>
    </source>
</evidence>
<dbReference type="InterPro" id="IPR007325">
    <property type="entry name" value="KFase/CYL"/>
</dbReference>
<dbReference type="InterPro" id="IPR037175">
    <property type="entry name" value="KFase_sf"/>
</dbReference>
<sequence length="354" mass="39876">MASKRLSDIASHIVSRPSSDSSEIPLPTYDELPSFKDFPGCAWGVWGRDDQLGTVNLLTEAVVQRAATEEIRPIHFPEKPLFSRKTPEINMKIKRPELGMPRDDEIHINTQSGSQWDGLRHIGLFDHGVFYNNTDAKSMRSGVVHIPDPNDIDPSLARIGIQNWAKHGICGRGVFLDLVGYYTRNGGELPYDPWTTHPITVAELETVAQHQGVEFRRGDILLLRVGFIQKYYKETTAARQALSQRPETFAGIEQSENMKKFLWNNHFAAIASDQPALECWPASRPQELLHQVCELFDLEELSKTCAETGRYTFFFTSWPLNIIGGCASPPNAAVRQIISLLKLIADLIARKAYF</sequence>
<dbReference type="GO" id="GO:0004061">
    <property type="term" value="F:arylformamidase activity"/>
    <property type="evidence" value="ECO:0007669"/>
    <property type="project" value="InterPro"/>
</dbReference>
<dbReference type="Proteomes" id="UP000284706">
    <property type="component" value="Unassembled WGS sequence"/>
</dbReference>
<evidence type="ECO:0008006" key="5">
    <source>
        <dbReference type="Google" id="ProtNLM"/>
    </source>
</evidence>
<dbReference type="InParanoid" id="A0A409YQ76"/>
<feature type="region of interest" description="Disordered" evidence="2">
    <location>
        <begin position="1"/>
        <end position="25"/>
    </location>
</feature>
<evidence type="ECO:0000313" key="4">
    <source>
        <dbReference type="Proteomes" id="UP000284706"/>
    </source>
</evidence>
<accession>A0A409YQ76</accession>
<reference evidence="3 4" key="1">
    <citation type="journal article" date="2018" name="Evol. Lett.">
        <title>Horizontal gene cluster transfer increased hallucinogenic mushroom diversity.</title>
        <authorList>
            <person name="Reynolds H.T."/>
            <person name="Vijayakumar V."/>
            <person name="Gluck-Thaler E."/>
            <person name="Korotkin H.B."/>
            <person name="Matheny P.B."/>
            <person name="Slot J.C."/>
        </authorList>
    </citation>
    <scope>NUCLEOTIDE SEQUENCE [LARGE SCALE GENOMIC DNA]</scope>
    <source>
        <strain evidence="3 4">SRW20</strain>
    </source>
</reference>
<keyword evidence="4" id="KW-1185">Reference proteome</keyword>
<dbReference type="Pfam" id="PF04199">
    <property type="entry name" value="Cyclase"/>
    <property type="match status" value="1"/>
</dbReference>
<dbReference type="STRING" id="231916.A0A409YQ76"/>
<organism evidence="3 4">
    <name type="scientific">Gymnopilus dilepis</name>
    <dbReference type="NCBI Taxonomy" id="231916"/>
    <lineage>
        <taxon>Eukaryota</taxon>
        <taxon>Fungi</taxon>
        <taxon>Dikarya</taxon>
        <taxon>Basidiomycota</taxon>
        <taxon>Agaricomycotina</taxon>
        <taxon>Agaricomycetes</taxon>
        <taxon>Agaricomycetidae</taxon>
        <taxon>Agaricales</taxon>
        <taxon>Agaricineae</taxon>
        <taxon>Hymenogastraceae</taxon>
        <taxon>Gymnopilus</taxon>
    </lineage>
</organism>
<dbReference type="GO" id="GO:0019441">
    <property type="term" value="P:L-tryptophan catabolic process to kynurenine"/>
    <property type="evidence" value="ECO:0007669"/>
    <property type="project" value="InterPro"/>
</dbReference>
<protein>
    <recommendedName>
        <fullName evidence="5">Cyclase</fullName>
    </recommendedName>
</protein>
<comment type="similarity">
    <text evidence="1">Belongs to the Cyclase 1 superfamily.</text>
</comment>
<name>A0A409YQ76_9AGAR</name>
<dbReference type="AlphaFoldDB" id="A0A409YQ76"/>
<evidence type="ECO:0000256" key="1">
    <source>
        <dbReference type="ARBA" id="ARBA00007865"/>
    </source>
</evidence>
<comment type="caution">
    <text evidence="3">The sequence shown here is derived from an EMBL/GenBank/DDBJ whole genome shotgun (WGS) entry which is preliminary data.</text>
</comment>
<gene>
    <name evidence="3" type="ORF">CVT26_012261</name>
</gene>
<dbReference type="OrthoDB" id="5396at2759"/>
<dbReference type="SUPFAM" id="SSF102198">
    <property type="entry name" value="Putative cyclase"/>
    <property type="match status" value="1"/>
</dbReference>